<protein>
    <submittedName>
        <fullName evidence="1">Uncharacterized protein</fullName>
    </submittedName>
</protein>
<feature type="non-terminal residue" evidence="1">
    <location>
        <position position="77"/>
    </location>
</feature>
<comment type="caution">
    <text evidence="1">The sequence shown here is derived from an EMBL/GenBank/DDBJ whole genome shotgun (WGS) entry which is preliminary data.</text>
</comment>
<dbReference type="PANTHER" id="PTHR12563">
    <property type="entry name" value="GLYCEROL-3-PHOSPHATE ACYLTRANSFERASE"/>
    <property type="match status" value="1"/>
</dbReference>
<dbReference type="Proteomes" id="UP001610657">
    <property type="component" value="Unassembled WGS sequence"/>
</dbReference>
<keyword evidence="2" id="KW-1185">Reference proteome</keyword>
<dbReference type="EMBL" id="JAVCQK010000771">
    <property type="protein sequence ID" value="MFH7519360.1"/>
    <property type="molecule type" value="Genomic_DNA"/>
</dbReference>
<dbReference type="InterPro" id="IPR022284">
    <property type="entry name" value="GPAT/DHAPAT"/>
</dbReference>
<accession>A0ABW7NWU1</accession>
<name>A0ABW7NWU1_9PSED</name>
<dbReference type="RefSeq" id="WP_395578025.1">
    <property type="nucleotide sequence ID" value="NZ_JAVCQK010000771.1"/>
</dbReference>
<organism evidence="1 2">
    <name type="scientific">Pseudomonas syringae pv. tagetis</name>
    <dbReference type="NCBI Taxonomy" id="129140"/>
    <lineage>
        <taxon>Bacteria</taxon>
        <taxon>Pseudomonadati</taxon>
        <taxon>Pseudomonadota</taxon>
        <taxon>Gammaproteobacteria</taxon>
        <taxon>Pseudomonadales</taxon>
        <taxon>Pseudomonadaceae</taxon>
        <taxon>Pseudomonas</taxon>
    </lineage>
</organism>
<evidence type="ECO:0000313" key="1">
    <source>
        <dbReference type="EMBL" id="MFH7519360.1"/>
    </source>
</evidence>
<feature type="non-terminal residue" evidence="1">
    <location>
        <position position="1"/>
    </location>
</feature>
<evidence type="ECO:0000313" key="2">
    <source>
        <dbReference type="Proteomes" id="UP001610657"/>
    </source>
</evidence>
<dbReference type="PANTHER" id="PTHR12563:SF17">
    <property type="entry name" value="DIHYDROXYACETONE PHOSPHATE ACYLTRANSFERASE"/>
    <property type="match status" value="1"/>
</dbReference>
<gene>
    <name evidence="1" type="ORF">RA271_30255</name>
</gene>
<sequence>LTPPHIAAGINLNMPDVGSLMRRGGAFFMRRTFKGKPLYTAVFTEYLHNLFIKGFQDENIVEVGPSRNRRMIQPKTG</sequence>
<reference evidence="1 2" key="1">
    <citation type="submission" date="2023-08" db="EMBL/GenBank/DDBJ databases">
        <title>Genomic and mutational analysis of Pseudomonas syringae pv. tagetis EB037 pathogenicity on sunflower.</title>
        <authorList>
            <person name="Maul J.E."/>
        </authorList>
    </citation>
    <scope>NUCLEOTIDE SEQUENCE [LARGE SCALE GENOMIC DNA]</scope>
    <source>
        <strain evidence="1 2">EB037_T1</strain>
    </source>
</reference>
<proteinExistence type="predicted"/>